<comment type="caution">
    <text evidence="1">The sequence shown here is derived from an EMBL/GenBank/DDBJ whole genome shotgun (WGS) entry which is preliminary data.</text>
</comment>
<protein>
    <submittedName>
        <fullName evidence="1">Uncharacterized protein</fullName>
    </submittedName>
</protein>
<reference evidence="1" key="1">
    <citation type="submission" date="2017-04" db="EMBL/GenBank/DDBJ databases">
        <title>Unveiling RNA virosphere associated with marine microorganisms.</title>
        <authorList>
            <person name="Urayama S."/>
            <person name="Takaki Y."/>
            <person name="Nishi S."/>
            <person name="Yoshida Y."/>
            <person name="Deguchi S."/>
            <person name="Takai K."/>
            <person name="Nunoura T."/>
        </authorList>
    </citation>
    <scope>NUCLEOTIDE SEQUENCE</scope>
</reference>
<evidence type="ECO:0000313" key="1">
    <source>
        <dbReference type="EMBL" id="GBH22210.1"/>
    </source>
</evidence>
<sequence length="346" mass="38706">MGTGISGWQGNYNQTSVNAKAEYTALIGKTFLDPNHNMLDYVILKAQVNVGEILDVLIQGVEEALSLKDRLYLWFSKINLASLLRSSSDGLVITFPKMLLVRVFGTTPFQMPVAPIFAQYEIPGTQKHRIPPYDNQRNAYFSEVYMDIIVLAGIYLLMGKVSFRIILKFIEAVTKLRKGTTTNTKLERIHNDIKDIQVAIDVLSNGVTQDTEDILGATDDIETLVQSVYDQGVAMSDLIEDQDAILKANFADVDESMDNMRNEFRHGSAEIKELIDDMGEKFVDYSGDFTDMKAILNKIEKHVGSSTLSSSISTVNRNVGRVYGDVQVSDEDAGIWRRVRSKLSIL</sequence>
<accession>A0A2V0RMJ9</accession>
<organism evidence="1">
    <name type="scientific">viral metagenome</name>
    <dbReference type="NCBI Taxonomy" id="1070528"/>
    <lineage>
        <taxon>unclassified sequences</taxon>
        <taxon>metagenomes</taxon>
        <taxon>organismal metagenomes</taxon>
    </lineage>
</organism>
<proteinExistence type="predicted"/>
<name>A0A2V0RMJ9_9ZZZZ</name>
<dbReference type="EMBL" id="BDQA01000774">
    <property type="protein sequence ID" value="GBH22210.1"/>
    <property type="molecule type" value="Genomic_RNA"/>
</dbReference>
<dbReference type="AlphaFoldDB" id="A0A2V0RMJ9"/>